<reference evidence="1" key="1">
    <citation type="submission" date="2020-09" db="EMBL/GenBank/DDBJ databases">
        <title>Genome-Enabled Discovery of Anthraquinone Biosynthesis in Senna tora.</title>
        <authorList>
            <person name="Kang S.-H."/>
            <person name="Pandey R.P."/>
            <person name="Lee C.-M."/>
            <person name="Sim J.-S."/>
            <person name="Jeong J.-T."/>
            <person name="Choi B.-S."/>
            <person name="Jung M."/>
            <person name="Ginzburg D."/>
            <person name="Zhao K."/>
            <person name="Won S.Y."/>
            <person name="Oh T.-J."/>
            <person name="Yu Y."/>
            <person name="Kim N.-H."/>
            <person name="Lee O.R."/>
            <person name="Lee T.-H."/>
            <person name="Bashyal P."/>
            <person name="Kim T.-S."/>
            <person name="Lee W.-H."/>
            <person name="Kawkins C."/>
            <person name="Kim C.-K."/>
            <person name="Kim J.S."/>
            <person name="Ahn B.O."/>
            <person name="Rhee S.Y."/>
            <person name="Sohng J.K."/>
        </authorList>
    </citation>
    <scope>NUCLEOTIDE SEQUENCE</scope>
    <source>
        <tissue evidence="1">Leaf</tissue>
    </source>
</reference>
<accession>A0A835CEZ0</accession>
<proteinExistence type="predicted"/>
<dbReference type="EMBL" id="JAAIUW010000002">
    <property type="protein sequence ID" value="KAF7840326.1"/>
    <property type="molecule type" value="Genomic_DNA"/>
</dbReference>
<protein>
    <submittedName>
        <fullName evidence="1">Uncharacterized protein</fullName>
    </submittedName>
</protein>
<sequence>MTSLGLGPSERLCVVSEDERLDKIINPEAETIMGDRWIT</sequence>
<evidence type="ECO:0000313" key="2">
    <source>
        <dbReference type="Proteomes" id="UP000634136"/>
    </source>
</evidence>
<dbReference type="Proteomes" id="UP000634136">
    <property type="component" value="Unassembled WGS sequence"/>
</dbReference>
<keyword evidence="2" id="KW-1185">Reference proteome</keyword>
<name>A0A835CEZ0_9FABA</name>
<comment type="caution">
    <text evidence="1">The sequence shown here is derived from an EMBL/GenBank/DDBJ whole genome shotgun (WGS) entry which is preliminary data.</text>
</comment>
<evidence type="ECO:0000313" key="1">
    <source>
        <dbReference type="EMBL" id="KAF7840326.1"/>
    </source>
</evidence>
<gene>
    <name evidence="1" type="ORF">G2W53_002624</name>
</gene>
<organism evidence="1 2">
    <name type="scientific">Senna tora</name>
    <dbReference type="NCBI Taxonomy" id="362788"/>
    <lineage>
        <taxon>Eukaryota</taxon>
        <taxon>Viridiplantae</taxon>
        <taxon>Streptophyta</taxon>
        <taxon>Embryophyta</taxon>
        <taxon>Tracheophyta</taxon>
        <taxon>Spermatophyta</taxon>
        <taxon>Magnoliopsida</taxon>
        <taxon>eudicotyledons</taxon>
        <taxon>Gunneridae</taxon>
        <taxon>Pentapetalae</taxon>
        <taxon>rosids</taxon>
        <taxon>fabids</taxon>
        <taxon>Fabales</taxon>
        <taxon>Fabaceae</taxon>
        <taxon>Caesalpinioideae</taxon>
        <taxon>Cassia clade</taxon>
        <taxon>Senna</taxon>
    </lineage>
</organism>
<dbReference type="AlphaFoldDB" id="A0A835CEZ0"/>